<accession>A0ABV4V972</accession>
<name>A0ABV4V972_9BACL</name>
<evidence type="ECO:0000313" key="4">
    <source>
        <dbReference type="Proteomes" id="UP001575622"/>
    </source>
</evidence>
<dbReference type="RefSeq" id="WP_373956090.1">
    <property type="nucleotide sequence ID" value="NZ_JBHDLN010000018.1"/>
</dbReference>
<gene>
    <name evidence="3" type="ORF">ACEU3E_28240</name>
</gene>
<proteinExistence type="predicted"/>
<dbReference type="CDD" id="cd00093">
    <property type="entry name" value="HTH_XRE"/>
    <property type="match status" value="1"/>
</dbReference>
<dbReference type="PANTHER" id="PTHR46558">
    <property type="entry name" value="TRACRIPTIONAL REGULATORY PROTEIN-RELATED-RELATED"/>
    <property type="match status" value="1"/>
</dbReference>
<dbReference type="InterPro" id="IPR001387">
    <property type="entry name" value="Cro/C1-type_HTH"/>
</dbReference>
<reference evidence="3 4" key="1">
    <citation type="submission" date="2024-09" db="EMBL/GenBank/DDBJ databases">
        <authorList>
            <person name="Makale K.P.P."/>
            <person name="Makhzoum A."/>
            <person name="Rantong G."/>
            <person name="Rahube T.O."/>
        </authorList>
    </citation>
    <scope>NUCLEOTIDE SEQUENCE [LARGE SCALE GENOMIC DNA]</scope>
    <source>
        <strain evidence="3 4">KM_D13</strain>
    </source>
</reference>
<sequence length="112" mass="12837">MSLGARLKLEREKKGWSQIDVAEKIGITNAVLSNYERDYRDPDTQNLTKLADLYQVSTDYLLGRIQVATPNQNDTFGADWTDEEKEIAAATVEAYRKKKREIEQKGKVKRTT</sequence>
<evidence type="ECO:0000259" key="2">
    <source>
        <dbReference type="PROSITE" id="PS50943"/>
    </source>
</evidence>
<evidence type="ECO:0000313" key="3">
    <source>
        <dbReference type="EMBL" id="MFB0846089.1"/>
    </source>
</evidence>
<protein>
    <submittedName>
        <fullName evidence="3">Helix-turn-helix domain-containing protein</fullName>
    </submittedName>
</protein>
<dbReference type="EMBL" id="JBHDLN010000018">
    <property type="protein sequence ID" value="MFB0846089.1"/>
    <property type="molecule type" value="Genomic_DNA"/>
</dbReference>
<dbReference type="Proteomes" id="UP001575622">
    <property type="component" value="Unassembled WGS sequence"/>
</dbReference>
<dbReference type="PROSITE" id="PS50943">
    <property type="entry name" value="HTH_CROC1"/>
    <property type="match status" value="1"/>
</dbReference>
<dbReference type="InterPro" id="IPR010982">
    <property type="entry name" value="Lambda_DNA-bd_dom_sf"/>
</dbReference>
<keyword evidence="4" id="KW-1185">Reference proteome</keyword>
<organism evidence="3 4">
    <name type="scientific">Paenibacillus oleatilyticus</name>
    <dbReference type="NCBI Taxonomy" id="2594886"/>
    <lineage>
        <taxon>Bacteria</taxon>
        <taxon>Bacillati</taxon>
        <taxon>Bacillota</taxon>
        <taxon>Bacilli</taxon>
        <taxon>Bacillales</taxon>
        <taxon>Paenibacillaceae</taxon>
        <taxon>Paenibacillus</taxon>
    </lineage>
</organism>
<dbReference type="PANTHER" id="PTHR46558:SF13">
    <property type="entry name" value="HTH-TYPE TRANSCRIPTIONAL REGULATOR IMMR"/>
    <property type="match status" value="1"/>
</dbReference>
<dbReference type="Gene3D" id="1.10.260.40">
    <property type="entry name" value="lambda repressor-like DNA-binding domains"/>
    <property type="match status" value="1"/>
</dbReference>
<dbReference type="SUPFAM" id="SSF47413">
    <property type="entry name" value="lambda repressor-like DNA-binding domains"/>
    <property type="match status" value="1"/>
</dbReference>
<evidence type="ECO:0000256" key="1">
    <source>
        <dbReference type="ARBA" id="ARBA00023125"/>
    </source>
</evidence>
<keyword evidence="1" id="KW-0238">DNA-binding</keyword>
<dbReference type="Pfam" id="PF01381">
    <property type="entry name" value="HTH_3"/>
    <property type="match status" value="1"/>
</dbReference>
<dbReference type="SMART" id="SM00530">
    <property type="entry name" value="HTH_XRE"/>
    <property type="match status" value="1"/>
</dbReference>
<comment type="caution">
    <text evidence="3">The sequence shown here is derived from an EMBL/GenBank/DDBJ whole genome shotgun (WGS) entry which is preliminary data.</text>
</comment>
<feature type="domain" description="HTH cro/C1-type" evidence="2">
    <location>
        <begin position="7"/>
        <end position="61"/>
    </location>
</feature>